<dbReference type="InterPro" id="IPR050131">
    <property type="entry name" value="Peptidase_S8_subtilisin-like"/>
</dbReference>
<sequence>MKKIIHLYFLFIFSFVFSQTELVFVYFKDKPNASAFLANPLSELSQKAIDRRTNLGIAITAQDAPIEPNYIQNIQNLGFTVNDKSKWLNGVAVNATSTQISQLQAQSYVLKVESFVKKNPSGKTSKKEKFPKNLSAKINFNYGNSLAQIEQVNLRTLHVQGFTGVGVSIAVIDTGFPTVNTGSAFARMRSNNQIKHVYNFISKNNDVYNTALDSHGTNCLGIIGGYIDGIFVGSAPDANFYLYATEVGDEEIPEEELYWIQAAEEADRQGVDLISTSLGYADFFDDTRYNYTYAQMNGNTSFIARAAQIASEKGIIVVVAAGNEGNQTWKYIITPADNEKVFTIGGVDSTGNPSVFTSFGPNSVGKIKPDASARGTSTYYTYNNASYSGNGTSYATPLSAGGIACLLQAIPNSTNRDLVKNSLRSTASLSPGYSDQLGYGILNFGQAYSSFLKTNDYNLKNKFIVFPNPANQEINISSLEKIEKTSIYNSLGQFLFESKTNQINIEKLEKGLYFLKIKTSSSETVEKFIKE</sequence>
<evidence type="ECO:0000259" key="10">
    <source>
        <dbReference type="Pfam" id="PF18962"/>
    </source>
</evidence>
<keyword evidence="8" id="KW-0812">Transmembrane</keyword>
<name>A0A2S7I4Q9_9FLAO</name>
<dbReference type="InterPro" id="IPR000209">
    <property type="entry name" value="Peptidase_S8/S53_dom"/>
</dbReference>
<keyword evidence="4 6" id="KW-0378">Hydrolase</keyword>
<dbReference type="PROSITE" id="PS00138">
    <property type="entry name" value="SUBTILASE_SER"/>
    <property type="match status" value="1"/>
</dbReference>
<dbReference type="RefSeq" id="WP_104793830.1">
    <property type="nucleotide sequence ID" value="NZ_PTPZ01000004.1"/>
</dbReference>
<dbReference type="Pfam" id="PF18962">
    <property type="entry name" value="Por_Secre_tail"/>
    <property type="match status" value="1"/>
</dbReference>
<comment type="similarity">
    <text evidence="1 6 7">Belongs to the peptidase S8 family.</text>
</comment>
<dbReference type="InterPro" id="IPR023827">
    <property type="entry name" value="Peptidase_S8_Asp-AS"/>
</dbReference>
<feature type="domain" description="Peptidase S8/S53" evidence="9">
    <location>
        <begin position="165"/>
        <end position="440"/>
    </location>
</feature>
<evidence type="ECO:0000256" key="4">
    <source>
        <dbReference type="ARBA" id="ARBA00022801"/>
    </source>
</evidence>
<accession>A0A2S7I4Q9</accession>
<keyword evidence="2 6" id="KW-0645">Protease</keyword>
<dbReference type="InterPro" id="IPR023828">
    <property type="entry name" value="Peptidase_S8_Ser-AS"/>
</dbReference>
<dbReference type="GO" id="GO:0004252">
    <property type="term" value="F:serine-type endopeptidase activity"/>
    <property type="evidence" value="ECO:0007669"/>
    <property type="project" value="UniProtKB-UniRule"/>
</dbReference>
<protein>
    <submittedName>
        <fullName evidence="11">Serine protease</fullName>
    </submittedName>
</protein>
<evidence type="ECO:0000256" key="7">
    <source>
        <dbReference type="RuleBase" id="RU003355"/>
    </source>
</evidence>
<evidence type="ECO:0000256" key="3">
    <source>
        <dbReference type="ARBA" id="ARBA00022729"/>
    </source>
</evidence>
<dbReference type="InterPro" id="IPR015500">
    <property type="entry name" value="Peptidase_S8_subtilisin-rel"/>
</dbReference>
<dbReference type="NCBIfam" id="TIGR04183">
    <property type="entry name" value="Por_Secre_tail"/>
    <property type="match status" value="1"/>
</dbReference>
<dbReference type="PANTHER" id="PTHR43806">
    <property type="entry name" value="PEPTIDASE S8"/>
    <property type="match status" value="1"/>
</dbReference>
<dbReference type="PROSITE" id="PS00136">
    <property type="entry name" value="SUBTILASE_ASP"/>
    <property type="match status" value="1"/>
</dbReference>
<feature type="domain" description="Secretion system C-terminal sorting" evidence="10">
    <location>
        <begin position="465"/>
        <end position="529"/>
    </location>
</feature>
<proteinExistence type="inferred from homology"/>
<evidence type="ECO:0000256" key="6">
    <source>
        <dbReference type="PROSITE-ProRule" id="PRU01240"/>
    </source>
</evidence>
<feature type="transmembrane region" description="Helical" evidence="8">
    <location>
        <begin position="7"/>
        <end position="27"/>
    </location>
</feature>
<feature type="active site" description="Charge relay system" evidence="6">
    <location>
        <position position="173"/>
    </location>
</feature>
<dbReference type="PRINTS" id="PR00723">
    <property type="entry name" value="SUBTILISIN"/>
</dbReference>
<dbReference type="EMBL" id="PTPZ01000004">
    <property type="protein sequence ID" value="PPZ91515.1"/>
    <property type="molecule type" value="Genomic_DNA"/>
</dbReference>
<dbReference type="Gene3D" id="3.40.50.200">
    <property type="entry name" value="Peptidase S8/S53 domain"/>
    <property type="match status" value="1"/>
</dbReference>
<evidence type="ECO:0000256" key="2">
    <source>
        <dbReference type="ARBA" id="ARBA00022670"/>
    </source>
</evidence>
<feature type="active site" description="Charge relay system" evidence="6">
    <location>
        <position position="215"/>
    </location>
</feature>
<dbReference type="AlphaFoldDB" id="A0A2S7I4Q9"/>
<reference evidence="11 12" key="1">
    <citation type="submission" date="2018-02" db="EMBL/GenBank/DDBJ databases">
        <title>Draft genome sequence of bacterial isolates from marine environment.</title>
        <authorList>
            <person name="Singh S.K."/>
            <person name="Hill R."/>
            <person name="Major S."/>
            <person name="Cai H."/>
            <person name="Li Y."/>
        </authorList>
    </citation>
    <scope>NUCLEOTIDE SEQUENCE [LARGE SCALE GENOMIC DNA]</scope>
    <source>
        <strain evidence="11 12">IMET F</strain>
    </source>
</reference>
<comment type="caution">
    <text evidence="11">The sequence shown here is derived from an EMBL/GenBank/DDBJ whole genome shotgun (WGS) entry which is preliminary data.</text>
</comment>
<dbReference type="SUPFAM" id="SSF52743">
    <property type="entry name" value="Subtilisin-like"/>
    <property type="match status" value="1"/>
</dbReference>
<dbReference type="InterPro" id="IPR026444">
    <property type="entry name" value="Secre_tail"/>
</dbReference>
<feature type="active site" description="Charge relay system" evidence="6">
    <location>
        <position position="393"/>
    </location>
</feature>
<dbReference type="Pfam" id="PF00082">
    <property type="entry name" value="Peptidase_S8"/>
    <property type="match status" value="1"/>
</dbReference>
<dbReference type="PROSITE" id="PS51892">
    <property type="entry name" value="SUBTILASE"/>
    <property type="match status" value="1"/>
</dbReference>
<keyword evidence="8" id="KW-1133">Transmembrane helix</keyword>
<organism evidence="11 12">
    <name type="scientific">Cloacibacterium normanense</name>
    <dbReference type="NCBI Taxonomy" id="237258"/>
    <lineage>
        <taxon>Bacteria</taxon>
        <taxon>Pseudomonadati</taxon>
        <taxon>Bacteroidota</taxon>
        <taxon>Flavobacteriia</taxon>
        <taxon>Flavobacteriales</taxon>
        <taxon>Weeksellaceae</taxon>
    </lineage>
</organism>
<evidence type="ECO:0000256" key="8">
    <source>
        <dbReference type="SAM" id="Phobius"/>
    </source>
</evidence>
<dbReference type="PIRSF" id="PIRSF037903">
    <property type="entry name" value="Subtilisin_rel_GFO_2223"/>
    <property type="match status" value="1"/>
</dbReference>
<dbReference type="GO" id="GO:0006508">
    <property type="term" value="P:proteolysis"/>
    <property type="evidence" value="ECO:0007669"/>
    <property type="project" value="UniProtKB-KW"/>
</dbReference>
<gene>
    <name evidence="11" type="ORF">C3729_08435</name>
</gene>
<keyword evidence="5 6" id="KW-0720">Serine protease</keyword>
<dbReference type="InterPro" id="IPR017317">
    <property type="entry name" value="Pept_S8_subtilisin_bacteroid-2"/>
</dbReference>
<evidence type="ECO:0000313" key="12">
    <source>
        <dbReference type="Proteomes" id="UP000238565"/>
    </source>
</evidence>
<dbReference type="PANTHER" id="PTHR43806:SF67">
    <property type="entry name" value="EGF-LIKE DOMAIN-CONTAINING PROTEIN"/>
    <property type="match status" value="1"/>
</dbReference>
<dbReference type="InterPro" id="IPR036852">
    <property type="entry name" value="Peptidase_S8/S53_dom_sf"/>
</dbReference>
<evidence type="ECO:0000256" key="1">
    <source>
        <dbReference type="ARBA" id="ARBA00011073"/>
    </source>
</evidence>
<keyword evidence="8" id="KW-0472">Membrane</keyword>
<evidence type="ECO:0000256" key="5">
    <source>
        <dbReference type="ARBA" id="ARBA00022825"/>
    </source>
</evidence>
<dbReference type="Proteomes" id="UP000238565">
    <property type="component" value="Unassembled WGS sequence"/>
</dbReference>
<evidence type="ECO:0000313" key="11">
    <source>
        <dbReference type="EMBL" id="PPZ91515.1"/>
    </source>
</evidence>
<evidence type="ECO:0000259" key="9">
    <source>
        <dbReference type="Pfam" id="PF00082"/>
    </source>
</evidence>
<keyword evidence="3" id="KW-0732">Signal</keyword>